<reference evidence="3" key="1">
    <citation type="submission" date="2016-10" db="EMBL/GenBank/DDBJ databases">
        <authorList>
            <person name="Varghese N."/>
            <person name="Submissions S."/>
        </authorList>
    </citation>
    <scope>NUCLEOTIDE SEQUENCE [LARGE SCALE GENOMIC DNA]</scope>
    <source>
        <strain evidence="3">DSM 1551</strain>
    </source>
</reference>
<keyword evidence="3" id="KW-1185">Reference proteome</keyword>
<protein>
    <recommendedName>
        <fullName evidence="5">Inhibitor of sigma-G Gin</fullName>
    </recommendedName>
</protein>
<reference evidence="1 4" key="3">
    <citation type="journal article" date="2020" name="Microbiome">
        <title>Single-cell genomics of uncultured bacteria reveals dietary fiber responders in the mouse gut microbiota.</title>
        <authorList>
            <person name="Chijiiwa R."/>
            <person name="Hosokawa M."/>
            <person name="Kogawa M."/>
            <person name="Nishikawa Y."/>
            <person name="Ide K."/>
            <person name="Sakanashi C."/>
            <person name="Takahashi K."/>
            <person name="Takeyama H."/>
        </authorList>
    </citation>
    <scope>NUCLEOTIDE SEQUENCE [LARGE SCALE GENOMIC DNA]</scope>
    <source>
        <strain evidence="1">IMSAGC_017</strain>
    </source>
</reference>
<evidence type="ECO:0008006" key="5">
    <source>
        <dbReference type="Google" id="ProtNLM"/>
    </source>
</evidence>
<dbReference type="RefSeq" id="WP_157796071.1">
    <property type="nucleotide sequence ID" value="NZ_BLMI01000068.1"/>
</dbReference>
<accession>A0A1I0E6E8</accession>
<dbReference type="GeneID" id="78289738"/>
<dbReference type="Proteomes" id="UP000198558">
    <property type="component" value="Unassembled WGS sequence"/>
</dbReference>
<organism evidence="2 3">
    <name type="scientific">Thomasclavelia cocleata</name>
    <dbReference type="NCBI Taxonomy" id="69824"/>
    <lineage>
        <taxon>Bacteria</taxon>
        <taxon>Bacillati</taxon>
        <taxon>Bacillota</taxon>
        <taxon>Erysipelotrichia</taxon>
        <taxon>Erysipelotrichales</taxon>
        <taxon>Coprobacillaceae</taxon>
        <taxon>Thomasclavelia</taxon>
    </lineage>
</organism>
<dbReference type="AlphaFoldDB" id="A0A1I0E6E8"/>
<evidence type="ECO:0000313" key="1">
    <source>
        <dbReference type="EMBL" id="GFI40642.1"/>
    </source>
</evidence>
<dbReference type="EMBL" id="FOIN01000009">
    <property type="protein sequence ID" value="SET40222.1"/>
    <property type="molecule type" value="Genomic_DNA"/>
</dbReference>
<gene>
    <name evidence="1" type="ORF">IMSAGC017_00677</name>
    <name evidence="2" type="ORF">SAMN04489758_10964</name>
</gene>
<sequence length="52" mass="6071">MSMEEENNFIIIENTREDIQKCDDCCNESSSLIETEIGYLCPKCFNDFIERG</sequence>
<dbReference type="Proteomes" id="UP000490821">
    <property type="component" value="Unassembled WGS sequence"/>
</dbReference>
<evidence type="ECO:0000313" key="2">
    <source>
        <dbReference type="EMBL" id="SET40222.1"/>
    </source>
</evidence>
<dbReference type="EMBL" id="BLMI01000068">
    <property type="protein sequence ID" value="GFI40642.1"/>
    <property type="molecule type" value="Genomic_DNA"/>
</dbReference>
<evidence type="ECO:0000313" key="3">
    <source>
        <dbReference type="Proteomes" id="UP000198558"/>
    </source>
</evidence>
<proteinExistence type="predicted"/>
<evidence type="ECO:0000313" key="4">
    <source>
        <dbReference type="Proteomes" id="UP000490821"/>
    </source>
</evidence>
<reference evidence="2" key="2">
    <citation type="submission" date="2016-10" db="EMBL/GenBank/DDBJ databases">
        <authorList>
            <person name="de Groot N.N."/>
        </authorList>
    </citation>
    <scope>NUCLEOTIDE SEQUENCE [LARGE SCALE GENOMIC DNA]</scope>
    <source>
        <strain evidence="2">DSM 1551</strain>
    </source>
</reference>
<name>A0A1I0E6E8_9FIRM</name>